<evidence type="ECO:0000256" key="7">
    <source>
        <dbReference type="SAM" id="MobiDB-lite"/>
    </source>
</evidence>
<dbReference type="InterPro" id="IPR051451">
    <property type="entry name" value="PhoH2-like"/>
</dbReference>
<comment type="similarity">
    <text evidence="2">Belongs to the PhoH family.</text>
</comment>
<evidence type="ECO:0000256" key="6">
    <source>
        <dbReference type="ARBA" id="ARBA00039970"/>
    </source>
</evidence>
<dbReference type="Proteomes" id="UP001211005">
    <property type="component" value="Chromosome"/>
</dbReference>
<feature type="compositionally biased region" description="Basic and acidic residues" evidence="7">
    <location>
        <begin position="349"/>
        <end position="360"/>
    </location>
</feature>
<evidence type="ECO:0000313" key="9">
    <source>
        <dbReference type="EMBL" id="WBA42226.1"/>
    </source>
</evidence>
<evidence type="ECO:0000256" key="1">
    <source>
        <dbReference type="ARBA" id="ARBA00004496"/>
    </source>
</evidence>
<dbReference type="Pfam" id="PF02562">
    <property type="entry name" value="PhoH"/>
    <property type="match status" value="1"/>
</dbReference>
<comment type="subcellular location">
    <subcellularLocation>
        <location evidence="1">Cytoplasm</location>
    </subcellularLocation>
</comment>
<keyword evidence="10" id="KW-1185">Reference proteome</keyword>
<evidence type="ECO:0000256" key="2">
    <source>
        <dbReference type="ARBA" id="ARBA00010393"/>
    </source>
</evidence>
<feature type="domain" description="PhoH-like protein" evidence="8">
    <location>
        <begin position="109"/>
        <end position="312"/>
    </location>
</feature>
<dbReference type="RefSeq" id="WP_269560285.1">
    <property type="nucleotide sequence ID" value="NZ_CP114767.1"/>
</dbReference>
<dbReference type="SUPFAM" id="SSF52540">
    <property type="entry name" value="P-loop containing nucleoside triphosphate hydrolases"/>
    <property type="match status" value="1"/>
</dbReference>
<accession>A0ABY7LRZ0</accession>
<dbReference type="InterPro" id="IPR003714">
    <property type="entry name" value="PhoH"/>
</dbReference>
<organism evidence="9 10">
    <name type="scientific">Hymenobacter canadensis</name>
    <dbReference type="NCBI Taxonomy" id="2999067"/>
    <lineage>
        <taxon>Bacteria</taxon>
        <taxon>Pseudomonadati</taxon>
        <taxon>Bacteroidota</taxon>
        <taxon>Cytophagia</taxon>
        <taxon>Cytophagales</taxon>
        <taxon>Hymenobacteraceae</taxon>
        <taxon>Hymenobacter</taxon>
    </lineage>
</organism>
<name>A0ABY7LRZ0_9BACT</name>
<evidence type="ECO:0000313" key="10">
    <source>
        <dbReference type="Proteomes" id="UP001211005"/>
    </source>
</evidence>
<protein>
    <recommendedName>
        <fullName evidence="6">PhoH-like protein</fullName>
    </recommendedName>
</protein>
<evidence type="ECO:0000256" key="5">
    <source>
        <dbReference type="ARBA" id="ARBA00022840"/>
    </source>
</evidence>
<evidence type="ECO:0000259" key="8">
    <source>
        <dbReference type="Pfam" id="PF02562"/>
    </source>
</evidence>
<keyword evidence="5" id="KW-0067">ATP-binding</keyword>
<dbReference type="Gene3D" id="3.40.50.300">
    <property type="entry name" value="P-loop containing nucleotide triphosphate hydrolases"/>
    <property type="match status" value="1"/>
</dbReference>
<dbReference type="PANTHER" id="PTHR30473:SF1">
    <property type="entry name" value="PHOH-LIKE PROTEIN"/>
    <property type="match status" value="1"/>
</dbReference>
<evidence type="ECO:0000256" key="3">
    <source>
        <dbReference type="ARBA" id="ARBA00022490"/>
    </source>
</evidence>
<keyword evidence="3" id="KW-0963">Cytoplasm</keyword>
<gene>
    <name evidence="9" type="ORF">O3303_01405</name>
</gene>
<dbReference type="InterPro" id="IPR027417">
    <property type="entry name" value="P-loop_NTPase"/>
</dbReference>
<proteinExistence type="inferred from homology"/>
<reference evidence="9 10" key="1">
    <citation type="submission" date="2022-12" db="EMBL/GenBank/DDBJ databases">
        <title>Hymenobacter canadensis sp. nov. isolated from lake water of the Cambridge Bay, Canada.</title>
        <authorList>
            <person name="Kim W.H."/>
            <person name="Lee Y.M."/>
        </authorList>
    </citation>
    <scope>NUCLEOTIDE SEQUENCE [LARGE SCALE GENOMIC DNA]</scope>
    <source>
        <strain evidence="9 10">PAMC 29467</strain>
    </source>
</reference>
<sequence>MVEKVITLENVSLIDFLGPDNQNIRQLAAAFPGSKIISRGNEIKIQGQTLVISRINDILSALIEHYHQYGQITEKTVSQYLSSADEDQQDRVLAASPDVILFGDKGGVIKAKTANQQRLVDAVLKHDLVFALGPAGTGKTYISVALAVRALKNKEVKRIIISRPVVEAGESLGFLPGDMKEKVDPYLRPIYDALEDMLPAEKLKLYLENKTIEIAPLAYMRGRTLNNAFVLLDEAQNTTPSQLKMFLTRMGPSAKVMVNGDRSQVDLPTKQKSGLMQALDILRDVSGIGFVEMSAEDVVRHRLVKQIVLAYDKFDVEAQQEQANQANRPIRQAQPYRRPAGPGSTSTDPSRHPDARREDDGMTALPVNHEQ</sequence>
<evidence type="ECO:0000256" key="4">
    <source>
        <dbReference type="ARBA" id="ARBA00022741"/>
    </source>
</evidence>
<keyword evidence="4" id="KW-0547">Nucleotide-binding</keyword>
<dbReference type="EMBL" id="CP114767">
    <property type="protein sequence ID" value="WBA42226.1"/>
    <property type="molecule type" value="Genomic_DNA"/>
</dbReference>
<feature type="region of interest" description="Disordered" evidence="7">
    <location>
        <begin position="320"/>
        <end position="371"/>
    </location>
</feature>
<dbReference type="PANTHER" id="PTHR30473">
    <property type="entry name" value="PROTEIN PHOH"/>
    <property type="match status" value="1"/>
</dbReference>